<evidence type="ECO:0000256" key="4">
    <source>
        <dbReference type="ARBA" id="ARBA00022989"/>
    </source>
</evidence>
<evidence type="ECO:0000313" key="9">
    <source>
        <dbReference type="Proteomes" id="UP000284706"/>
    </source>
</evidence>
<dbReference type="PANTHER" id="PTHR45649">
    <property type="entry name" value="AMINO-ACID PERMEASE BAT1"/>
    <property type="match status" value="1"/>
</dbReference>
<evidence type="ECO:0000313" key="8">
    <source>
        <dbReference type="EMBL" id="PPQ72032.1"/>
    </source>
</evidence>
<organism evidence="8 9">
    <name type="scientific">Gymnopilus dilepis</name>
    <dbReference type="NCBI Taxonomy" id="231916"/>
    <lineage>
        <taxon>Eukaryota</taxon>
        <taxon>Fungi</taxon>
        <taxon>Dikarya</taxon>
        <taxon>Basidiomycota</taxon>
        <taxon>Agaricomycotina</taxon>
        <taxon>Agaricomycetes</taxon>
        <taxon>Agaricomycetidae</taxon>
        <taxon>Agaricales</taxon>
        <taxon>Agaricineae</taxon>
        <taxon>Hymenogastraceae</taxon>
        <taxon>Gymnopilus</taxon>
    </lineage>
</organism>
<evidence type="ECO:0000256" key="2">
    <source>
        <dbReference type="ARBA" id="ARBA00022448"/>
    </source>
</evidence>
<dbReference type="PANTHER" id="PTHR45649:SF28">
    <property type="entry name" value="TRANSPORTER, PUTATIVE (EUROFUNG)-RELATED"/>
    <property type="match status" value="1"/>
</dbReference>
<accession>A0A409W0J3</accession>
<dbReference type="OrthoDB" id="3900342at2759"/>
<dbReference type="Pfam" id="PF13520">
    <property type="entry name" value="AA_permease_2"/>
    <property type="match status" value="1"/>
</dbReference>
<dbReference type="AlphaFoldDB" id="A0A409W0J3"/>
<feature type="compositionally biased region" description="Polar residues" evidence="6">
    <location>
        <begin position="533"/>
        <end position="544"/>
    </location>
</feature>
<feature type="transmembrane region" description="Helical" evidence="7">
    <location>
        <begin position="187"/>
        <end position="211"/>
    </location>
</feature>
<dbReference type="EMBL" id="NHYE01005476">
    <property type="protein sequence ID" value="PPQ72032.1"/>
    <property type="molecule type" value="Genomic_DNA"/>
</dbReference>
<feature type="transmembrane region" description="Helical" evidence="7">
    <location>
        <begin position="69"/>
        <end position="89"/>
    </location>
</feature>
<reference evidence="8 9" key="1">
    <citation type="journal article" date="2018" name="Evol. Lett.">
        <title>Horizontal gene cluster transfer increased hallucinogenic mushroom diversity.</title>
        <authorList>
            <person name="Reynolds H.T."/>
            <person name="Vijayakumar V."/>
            <person name="Gluck-Thaler E."/>
            <person name="Korotkin H.B."/>
            <person name="Matheny P.B."/>
            <person name="Slot J.C."/>
        </authorList>
    </citation>
    <scope>NUCLEOTIDE SEQUENCE [LARGE SCALE GENOMIC DNA]</scope>
    <source>
        <strain evidence="8 9">SRW20</strain>
    </source>
</reference>
<sequence>AAECRAKSDTISLFSQIDSGDLNCLNYSQPSSFMGAARVTKEAPSSIDDAAHDLQKLGYQQELTRSRGLVHILFTFGLAAPIATSLVAGGPATMLWGWALISLTTQPLALSLGEICSKYPTSAGAYYWCYRLSSPKRRVLSSWINGWLTMVGVWTISLSVNFGTAQLLVAGVGIFHPEWIPKAWQTYLIFLAISFISTFIGVFGNAILPLIDLAQKSLTGLDHIDNLRMLDCSRFILVGLSAKAAVGRHSASFALGHFDPSGSGWTPGWSFFIGLLPPAYTYSAIGMVASMAEEVVNPIVQLPLAITWSIPISFVVGLVFLLPILFTLPDIPTLLAVPGGQPIGVLFQLVMGSKGGGFGMWLIIFGIGMFCAISICCAASRATWSFARDKAIPGHQLWSQVNRSLGDVPLNAYLLSLVIQLLLGLIFLGSTAAFNAFVGVAVICLGASYAMPIAISLANGRRDMKDAPFSLGKWGYAINIWAVVWMAFEIVLFSMPAVIPVTPVTMNYASVVFVGFAAISAAWYMINGRSTYQGPPNPSESSESIQEEKASMKNVAD</sequence>
<evidence type="ECO:0000256" key="3">
    <source>
        <dbReference type="ARBA" id="ARBA00022692"/>
    </source>
</evidence>
<comment type="subcellular location">
    <subcellularLocation>
        <location evidence="1">Membrane</location>
        <topology evidence="1">Multi-pass membrane protein</topology>
    </subcellularLocation>
</comment>
<keyword evidence="4 7" id="KW-1133">Transmembrane helix</keyword>
<dbReference type="Proteomes" id="UP000284706">
    <property type="component" value="Unassembled WGS sequence"/>
</dbReference>
<feature type="transmembrane region" description="Helical" evidence="7">
    <location>
        <begin position="358"/>
        <end position="380"/>
    </location>
</feature>
<feature type="transmembrane region" description="Helical" evidence="7">
    <location>
        <begin position="434"/>
        <end position="455"/>
    </location>
</feature>
<feature type="compositionally biased region" description="Basic and acidic residues" evidence="6">
    <location>
        <begin position="546"/>
        <end position="557"/>
    </location>
</feature>
<evidence type="ECO:0000256" key="7">
    <source>
        <dbReference type="SAM" id="Phobius"/>
    </source>
</evidence>
<dbReference type="GO" id="GO:0016020">
    <property type="term" value="C:membrane"/>
    <property type="evidence" value="ECO:0007669"/>
    <property type="project" value="UniProtKB-SubCell"/>
</dbReference>
<keyword evidence="2" id="KW-0813">Transport</keyword>
<gene>
    <name evidence="8" type="ORF">CVT26_006722</name>
</gene>
<keyword evidence="9" id="KW-1185">Reference proteome</keyword>
<dbReference type="Gene3D" id="1.20.1740.10">
    <property type="entry name" value="Amino acid/polyamine transporter I"/>
    <property type="match status" value="1"/>
</dbReference>
<feature type="region of interest" description="Disordered" evidence="6">
    <location>
        <begin position="533"/>
        <end position="557"/>
    </location>
</feature>
<proteinExistence type="predicted"/>
<dbReference type="InterPro" id="IPR002293">
    <property type="entry name" value="AA/rel_permease1"/>
</dbReference>
<name>A0A409W0J3_9AGAR</name>
<protein>
    <recommendedName>
        <fullName evidence="10">Amino acid permease/ SLC12A domain-containing protein</fullName>
    </recommendedName>
</protein>
<feature type="transmembrane region" description="Helical" evidence="7">
    <location>
        <begin position="271"/>
        <end position="292"/>
    </location>
</feature>
<dbReference type="InParanoid" id="A0A409W0J3"/>
<evidence type="ECO:0000256" key="5">
    <source>
        <dbReference type="ARBA" id="ARBA00023136"/>
    </source>
</evidence>
<keyword evidence="5 7" id="KW-0472">Membrane</keyword>
<evidence type="ECO:0008006" key="10">
    <source>
        <dbReference type="Google" id="ProtNLM"/>
    </source>
</evidence>
<feature type="transmembrane region" description="Helical" evidence="7">
    <location>
        <begin position="410"/>
        <end position="428"/>
    </location>
</feature>
<dbReference type="PIRSF" id="PIRSF006060">
    <property type="entry name" value="AA_transporter"/>
    <property type="match status" value="1"/>
</dbReference>
<feature type="non-terminal residue" evidence="8">
    <location>
        <position position="1"/>
    </location>
</feature>
<dbReference type="STRING" id="231916.A0A409W0J3"/>
<feature type="transmembrane region" description="Helical" evidence="7">
    <location>
        <begin position="304"/>
        <end position="326"/>
    </location>
</feature>
<keyword evidence="3 7" id="KW-0812">Transmembrane</keyword>
<dbReference type="GO" id="GO:0022857">
    <property type="term" value="F:transmembrane transporter activity"/>
    <property type="evidence" value="ECO:0007669"/>
    <property type="project" value="InterPro"/>
</dbReference>
<evidence type="ECO:0000256" key="1">
    <source>
        <dbReference type="ARBA" id="ARBA00004141"/>
    </source>
</evidence>
<feature type="transmembrane region" description="Helical" evidence="7">
    <location>
        <begin position="505"/>
        <end position="526"/>
    </location>
</feature>
<feature type="transmembrane region" description="Helical" evidence="7">
    <location>
        <begin position="146"/>
        <end position="175"/>
    </location>
</feature>
<evidence type="ECO:0000256" key="6">
    <source>
        <dbReference type="SAM" id="MobiDB-lite"/>
    </source>
</evidence>
<comment type="caution">
    <text evidence="8">The sequence shown here is derived from an EMBL/GenBank/DDBJ whole genome shotgun (WGS) entry which is preliminary data.</text>
</comment>
<feature type="transmembrane region" description="Helical" evidence="7">
    <location>
        <begin position="476"/>
        <end position="499"/>
    </location>
</feature>